<dbReference type="PANTHER" id="PTHR12156">
    <property type="entry name" value="PLECKSTRIN HOMOLOGY-LIKE DOMAIN, FAMILY B, MEMBER 3"/>
    <property type="match status" value="1"/>
</dbReference>
<dbReference type="STRING" id="137246.A0A401RTI5"/>
<dbReference type="AlphaFoldDB" id="A0A401RTI5"/>
<feature type="region of interest" description="Disordered" evidence="2">
    <location>
        <begin position="284"/>
        <end position="303"/>
    </location>
</feature>
<feature type="compositionally biased region" description="Pro residues" evidence="2">
    <location>
        <begin position="294"/>
        <end position="303"/>
    </location>
</feature>
<dbReference type="Proteomes" id="UP000287033">
    <property type="component" value="Unassembled WGS sequence"/>
</dbReference>
<feature type="region of interest" description="Disordered" evidence="2">
    <location>
        <begin position="513"/>
        <end position="615"/>
    </location>
</feature>
<dbReference type="SUPFAM" id="SSF49879">
    <property type="entry name" value="SMAD/FHA domain"/>
    <property type="match status" value="1"/>
</dbReference>
<keyword evidence="1" id="KW-0175">Coiled coil</keyword>
<organism evidence="4 5">
    <name type="scientific">Chiloscyllium punctatum</name>
    <name type="common">Brownbanded bambooshark</name>
    <name type="synonym">Hemiscyllium punctatum</name>
    <dbReference type="NCBI Taxonomy" id="137246"/>
    <lineage>
        <taxon>Eukaryota</taxon>
        <taxon>Metazoa</taxon>
        <taxon>Chordata</taxon>
        <taxon>Craniata</taxon>
        <taxon>Vertebrata</taxon>
        <taxon>Chondrichthyes</taxon>
        <taxon>Elasmobranchii</taxon>
        <taxon>Galeomorphii</taxon>
        <taxon>Galeoidea</taxon>
        <taxon>Orectolobiformes</taxon>
        <taxon>Hemiscylliidae</taxon>
        <taxon>Chiloscyllium</taxon>
    </lineage>
</organism>
<feature type="domain" description="FHA" evidence="3">
    <location>
        <begin position="81"/>
        <end position="145"/>
    </location>
</feature>
<gene>
    <name evidence="4" type="ORF">chiPu_0019935</name>
</gene>
<evidence type="ECO:0000256" key="1">
    <source>
        <dbReference type="SAM" id="Coils"/>
    </source>
</evidence>
<dbReference type="Gene3D" id="2.60.200.20">
    <property type="match status" value="1"/>
</dbReference>
<feature type="coiled-coil region" evidence="1">
    <location>
        <begin position="783"/>
        <end position="920"/>
    </location>
</feature>
<comment type="caution">
    <text evidence="4">The sequence shown here is derived from an EMBL/GenBank/DDBJ whole genome shotgun (WGS) entry which is preliminary data.</text>
</comment>
<feature type="compositionally biased region" description="Polar residues" evidence="2">
    <location>
        <begin position="724"/>
        <end position="734"/>
    </location>
</feature>
<name>A0A401RTI5_CHIPU</name>
<feature type="region of interest" description="Disordered" evidence="2">
    <location>
        <begin position="688"/>
        <end position="763"/>
    </location>
</feature>
<evidence type="ECO:0000313" key="4">
    <source>
        <dbReference type="EMBL" id="GCC21463.1"/>
    </source>
</evidence>
<keyword evidence="5" id="KW-1185">Reference proteome</keyword>
<dbReference type="PANTHER" id="PTHR12156:SF5">
    <property type="entry name" value="FI18040P1"/>
    <property type="match status" value="1"/>
</dbReference>
<dbReference type="EMBL" id="BEZZ01002243">
    <property type="protein sequence ID" value="GCC21463.1"/>
    <property type="molecule type" value="Genomic_DNA"/>
</dbReference>
<dbReference type="FunFam" id="2.60.200.20:FF:000004">
    <property type="entry name" value="pleckstrin homology-like domain family B member 1 isoform X1"/>
    <property type="match status" value="1"/>
</dbReference>
<proteinExistence type="predicted"/>
<feature type="region of interest" description="Disordered" evidence="2">
    <location>
        <begin position="1"/>
        <end position="34"/>
    </location>
</feature>
<dbReference type="OrthoDB" id="6020705at2759"/>
<feature type="compositionally biased region" description="Basic and acidic residues" evidence="2">
    <location>
        <begin position="1"/>
        <end position="31"/>
    </location>
</feature>
<dbReference type="InterPro" id="IPR008984">
    <property type="entry name" value="SMAD_FHA_dom_sf"/>
</dbReference>
<protein>
    <recommendedName>
        <fullName evidence="3">FHA domain-containing protein</fullName>
    </recommendedName>
</protein>
<sequence>MEKDNNGLDNLREEVRKSGLETAPGEKEASKTEVVQSTPLDIIDIGKGLKMQSEKPHLVSLGRGRLSIAITLLPINQGTTRIGTEDAPIPQDIILQGEDVAPEHCYIENRKGLIKLYPCGNCCTMDGLPVKEPTPLTQGCILCLGQSNYFRFNHPIEARRIKNMKPDNEILISSPSFTPDFPSARERQALAQSPPSRLLGFERSCRGNWEDNAPHESLSLTTMTRIVPCSEGQTRSSTEELNADGRRFTARTSGSRLAMPPPYPPYSPVSTDWPSGGAFQRFFPSRSPMNSAGSPPPLHSPPSPTVCSFYSEAYRGGVGSRRRRQPELWNGSRSPGFGCGESLSRRAAWDDLTLSAGSARFGGGLLRAAAADRGKESASVPSSPRLARRLYLSCSPVDSYVPGRERVAVGDGALGCSSRVRESSGTSLRLTGVHSRSLPKLHRAGDCQLTPFTSIQQARTAMDESRELAPRYFPLPMKESFYSQSGQTSIAAEGLEEHRASGSPRVAQKIALASPHSPPGQAPDSPFDTPGRKELQNGGSAFPLESLDQSLRAWGGPPVGDAGKPPVSVPGLRSASPPAFRRRTNSISSIGGNEEELLGYHQQQKEERLREQEMERLEQQRLETILNLCSEYNKADESTAGAVVSNIEKIGEELQKLALSPSRVHSPQLEPSECNEAEARAFARPYHGSSSAFDFSPPDRRSARQPGAPEVDGYAELNRPRSGRSFQLLSSSPAERSLRHSADSPSSSCSPRTPRQLMRDAPDRTGPFADVVEAGVCNDIYNAEEKELAERNVKERIIQIEEDCVCILNNVEEINRKIKELDNQMEESSQEVEMERALLEGERNSEISHVQYEKDVLEQLQKKITDLETSVTSEKVKDGEQLDSEVKRYDDLEFQQLEQESRLEEEKENLSKQLLGEVAEYQQSIAMREKRIASLGSQAGQIVQQAELERQHFVKEKNSLLAMLQREKENLMRIEKVYYDSTGGAGLPINPNTFKESCRTLEDRRKQQKEGLCVSDTVPRKKIGSTTASKYSSATLGHSSTPKVSL</sequence>
<dbReference type="Pfam" id="PF00498">
    <property type="entry name" value="FHA"/>
    <property type="match status" value="1"/>
</dbReference>
<evidence type="ECO:0000259" key="3">
    <source>
        <dbReference type="Pfam" id="PF00498"/>
    </source>
</evidence>
<evidence type="ECO:0000256" key="2">
    <source>
        <dbReference type="SAM" id="MobiDB-lite"/>
    </source>
</evidence>
<dbReference type="InterPro" id="IPR052212">
    <property type="entry name" value="PH-like_domain"/>
</dbReference>
<feature type="compositionally biased region" description="Low complexity" evidence="2">
    <location>
        <begin position="743"/>
        <end position="755"/>
    </location>
</feature>
<feature type="compositionally biased region" description="Basic and acidic residues" evidence="2">
    <location>
        <begin position="603"/>
        <end position="615"/>
    </location>
</feature>
<dbReference type="OMA" id="LCSEYNK"/>
<evidence type="ECO:0000313" key="5">
    <source>
        <dbReference type="Proteomes" id="UP000287033"/>
    </source>
</evidence>
<dbReference type="CDD" id="cd22713">
    <property type="entry name" value="FHA_PHLB1"/>
    <property type="match status" value="1"/>
</dbReference>
<feature type="region of interest" description="Disordered" evidence="2">
    <location>
        <begin position="1024"/>
        <end position="1046"/>
    </location>
</feature>
<reference evidence="4 5" key="1">
    <citation type="journal article" date="2018" name="Nat. Ecol. Evol.">
        <title>Shark genomes provide insights into elasmobranch evolution and the origin of vertebrates.</title>
        <authorList>
            <person name="Hara Y"/>
            <person name="Yamaguchi K"/>
            <person name="Onimaru K"/>
            <person name="Kadota M"/>
            <person name="Koyanagi M"/>
            <person name="Keeley SD"/>
            <person name="Tatsumi K"/>
            <person name="Tanaka K"/>
            <person name="Motone F"/>
            <person name="Kageyama Y"/>
            <person name="Nozu R"/>
            <person name="Adachi N"/>
            <person name="Nishimura O"/>
            <person name="Nakagawa R"/>
            <person name="Tanegashima C"/>
            <person name="Kiyatake I"/>
            <person name="Matsumoto R"/>
            <person name="Murakumo K"/>
            <person name="Nishida K"/>
            <person name="Terakita A"/>
            <person name="Kuratani S"/>
            <person name="Sato K"/>
            <person name="Hyodo S Kuraku.S."/>
        </authorList>
    </citation>
    <scope>NUCLEOTIDE SEQUENCE [LARGE SCALE GENOMIC DNA]</scope>
</reference>
<accession>A0A401RTI5</accession>
<dbReference type="InterPro" id="IPR000253">
    <property type="entry name" value="FHA_dom"/>
</dbReference>